<evidence type="ECO:0000313" key="2">
    <source>
        <dbReference type="Proteomes" id="UP000263098"/>
    </source>
</evidence>
<comment type="caution">
    <text evidence="1">The sequence shown here is derived from an EMBL/GenBank/DDBJ whole genome shotgun (WGS) entry which is preliminary data.</text>
</comment>
<proteinExistence type="predicted"/>
<sequence>MLNTILITLLIVAICLILLGINVFFVKGGKFPNGHVSGNKALRNKGISCAQSQDREAQSKPRFSFSDVERTLNDSMN</sequence>
<gene>
    <name evidence="1" type="ORF">DHW31_06360</name>
</gene>
<dbReference type="EMBL" id="DPVG01000226">
    <property type="protein sequence ID" value="HCK24399.1"/>
    <property type="molecule type" value="Genomic_DNA"/>
</dbReference>
<reference evidence="1 2" key="1">
    <citation type="journal article" date="2018" name="Nat. Biotechnol.">
        <title>A standardized bacterial taxonomy based on genome phylogeny substantially revises the tree of life.</title>
        <authorList>
            <person name="Parks D.H."/>
            <person name="Chuvochina M."/>
            <person name="Waite D.W."/>
            <person name="Rinke C."/>
            <person name="Skarshewski A."/>
            <person name="Chaumeil P.A."/>
            <person name="Hugenholtz P."/>
        </authorList>
    </citation>
    <scope>NUCLEOTIDE SEQUENCE [LARGE SCALE GENOMIC DNA]</scope>
    <source>
        <strain evidence="1">UBA9667</strain>
    </source>
</reference>
<protein>
    <submittedName>
        <fullName evidence="1">Uncharacterized protein</fullName>
    </submittedName>
</protein>
<evidence type="ECO:0000313" key="1">
    <source>
        <dbReference type="EMBL" id="HCK24399.1"/>
    </source>
</evidence>
<dbReference type="Proteomes" id="UP000263098">
    <property type="component" value="Unassembled WGS sequence"/>
</dbReference>
<organism evidence="1 2">
    <name type="scientific">Bacteroides graminisolvens</name>
    <dbReference type="NCBI Taxonomy" id="477666"/>
    <lineage>
        <taxon>Bacteria</taxon>
        <taxon>Pseudomonadati</taxon>
        <taxon>Bacteroidota</taxon>
        <taxon>Bacteroidia</taxon>
        <taxon>Bacteroidales</taxon>
        <taxon>Bacteroidaceae</taxon>
        <taxon>Bacteroides</taxon>
    </lineage>
</organism>
<name>A0A351M5M2_9BACE</name>
<accession>A0A351M5M2</accession>
<dbReference type="RefSeq" id="WP_024997163.1">
    <property type="nucleotide sequence ID" value="NZ_JAJUIH010000004.1"/>
</dbReference>
<dbReference type="AlphaFoldDB" id="A0A351M5M2"/>